<evidence type="ECO:0000256" key="9">
    <source>
        <dbReference type="ARBA" id="ARBA00023303"/>
    </source>
</evidence>
<comment type="subcellular location">
    <subcellularLocation>
        <location evidence="1">Membrane</location>
        <topology evidence="1">Multi-pass membrane protein</topology>
    </subcellularLocation>
</comment>
<dbReference type="InterPro" id="IPR001807">
    <property type="entry name" value="ClC"/>
</dbReference>
<evidence type="ECO:0008006" key="13">
    <source>
        <dbReference type="Google" id="ProtNLM"/>
    </source>
</evidence>
<evidence type="ECO:0000256" key="1">
    <source>
        <dbReference type="ARBA" id="ARBA00004141"/>
    </source>
</evidence>
<dbReference type="InterPro" id="IPR014743">
    <property type="entry name" value="Cl-channel_core"/>
</dbReference>
<dbReference type="PRINTS" id="PR00762">
    <property type="entry name" value="CLCHANNEL"/>
</dbReference>
<name>A0AA44BED2_9CLOT</name>
<evidence type="ECO:0000256" key="2">
    <source>
        <dbReference type="ARBA" id="ARBA00022448"/>
    </source>
</evidence>
<evidence type="ECO:0000313" key="12">
    <source>
        <dbReference type="Proteomes" id="UP000449710"/>
    </source>
</evidence>
<dbReference type="SUPFAM" id="SSF81340">
    <property type="entry name" value="Clc chloride channel"/>
    <property type="match status" value="1"/>
</dbReference>
<evidence type="ECO:0000256" key="4">
    <source>
        <dbReference type="ARBA" id="ARBA00022989"/>
    </source>
</evidence>
<dbReference type="Proteomes" id="UP000449710">
    <property type="component" value="Unassembled WGS sequence"/>
</dbReference>
<comment type="caution">
    <text evidence="11">The sequence shown here is derived from an EMBL/GenBank/DDBJ whole genome shotgun (WGS) entry which is preliminary data.</text>
</comment>
<keyword evidence="12" id="KW-1185">Reference proteome</keyword>
<evidence type="ECO:0000256" key="3">
    <source>
        <dbReference type="ARBA" id="ARBA00022692"/>
    </source>
</evidence>
<keyword evidence="6 10" id="KW-0472">Membrane</keyword>
<keyword evidence="9" id="KW-0407">Ion channel</keyword>
<feature type="transmembrane region" description="Helical" evidence="10">
    <location>
        <begin position="152"/>
        <end position="174"/>
    </location>
</feature>
<dbReference type="EMBL" id="SUMG01000002">
    <property type="protein sequence ID" value="NBG87401.1"/>
    <property type="molecule type" value="Genomic_DNA"/>
</dbReference>
<protein>
    <recommendedName>
        <fullName evidence="13">Chloride channel protein</fullName>
    </recommendedName>
</protein>
<keyword evidence="7" id="KW-0869">Chloride channel</keyword>
<evidence type="ECO:0000256" key="7">
    <source>
        <dbReference type="ARBA" id="ARBA00023173"/>
    </source>
</evidence>
<dbReference type="Pfam" id="PF00654">
    <property type="entry name" value="Voltage_CLC"/>
    <property type="match status" value="1"/>
</dbReference>
<dbReference type="PANTHER" id="PTHR43427">
    <property type="entry name" value="CHLORIDE CHANNEL PROTEIN CLC-E"/>
    <property type="match status" value="1"/>
</dbReference>
<gene>
    <name evidence="11" type="ORF">ISALK_02690</name>
</gene>
<evidence type="ECO:0000256" key="6">
    <source>
        <dbReference type="ARBA" id="ARBA00023136"/>
    </source>
</evidence>
<dbReference type="Gene3D" id="1.10.3080.10">
    <property type="entry name" value="Clc chloride channel"/>
    <property type="match status" value="1"/>
</dbReference>
<keyword evidence="8" id="KW-0868">Chloride</keyword>
<feature type="transmembrane region" description="Helical" evidence="10">
    <location>
        <begin position="12"/>
        <end position="43"/>
    </location>
</feature>
<organism evidence="11 12">
    <name type="scientific">Isachenkonia alkalipeptolytica</name>
    <dbReference type="NCBI Taxonomy" id="2565777"/>
    <lineage>
        <taxon>Bacteria</taxon>
        <taxon>Bacillati</taxon>
        <taxon>Bacillota</taxon>
        <taxon>Clostridia</taxon>
        <taxon>Eubacteriales</taxon>
        <taxon>Clostridiaceae</taxon>
        <taxon>Isachenkonia</taxon>
    </lineage>
</organism>
<evidence type="ECO:0000256" key="10">
    <source>
        <dbReference type="SAM" id="Phobius"/>
    </source>
</evidence>
<dbReference type="AlphaFoldDB" id="A0AA44BED2"/>
<dbReference type="PANTHER" id="PTHR43427:SF6">
    <property type="entry name" value="CHLORIDE CHANNEL PROTEIN CLC-E"/>
    <property type="match status" value="1"/>
</dbReference>
<evidence type="ECO:0000256" key="8">
    <source>
        <dbReference type="ARBA" id="ARBA00023214"/>
    </source>
</evidence>
<evidence type="ECO:0000313" key="11">
    <source>
        <dbReference type="EMBL" id="NBG87401.1"/>
    </source>
</evidence>
<reference evidence="11 12" key="1">
    <citation type="submission" date="2019-04" db="EMBL/GenBank/DDBJ databases">
        <title>Isachenkonia alkalipeptolytica gen. nov. sp. nov. a new anaerobic, alkiliphilic organothrophic bacterium capable to reduce synthesized ferrihydrite isolated from a soda lake.</title>
        <authorList>
            <person name="Toshchakov S.V."/>
            <person name="Zavarzina D.G."/>
            <person name="Zhilina T.N."/>
            <person name="Kostrikina N.A."/>
            <person name="Kublanov I.V."/>
        </authorList>
    </citation>
    <scope>NUCLEOTIDE SEQUENCE [LARGE SCALE GENOMIC DNA]</scope>
    <source>
        <strain evidence="11 12">Z-1701</strain>
    </source>
</reference>
<sequence>MTRNRIFRQMVFSVIVLLSTLKWFFLASIAGILVGLASAFFLLTLDAGITRVSQWNYYFLLIPLAFFLSVLLVRRFAPEAKGHGTEKVIEAIHKNSGDMNAKVVPVKLLATLITLISGGSAGKEGPCAQIGAGVASVFAKITRMNTIDRKRFVLCGISAGFSAVFGTPIAGAILREKLFL</sequence>
<keyword evidence="5" id="KW-0406">Ion transport</keyword>
<accession>A0AA44BED2</accession>
<keyword evidence="4 10" id="KW-1133">Transmembrane helix</keyword>
<keyword evidence="3 10" id="KW-0812">Transmembrane</keyword>
<evidence type="ECO:0000256" key="5">
    <source>
        <dbReference type="ARBA" id="ARBA00023065"/>
    </source>
</evidence>
<keyword evidence="2" id="KW-0813">Transport</keyword>
<dbReference type="GO" id="GO:0005254">
    <property type="term" value="F:chloride channel activity"/>
    <property type="evidence" value="ECO:0007669"/>
    <property type="project" value="UniProtKB-KW"/>
</dbReference>
<proteinExistence type="predicted"/>
<dbReference type="GO" id="GO:0034707">
    <property type="term" value="C:chloride channel complex"/>
    <property type="evidence" value="ECO:0007669"/>
    <property type="project" value="UniProtKB-KW"/>
</dbReference>
<dbReference type="InterPro" id="IPR050368">
    <property type="entry name" value="ClC-type_chloride_channel"/>
</dbReference>
<feature type="transmembrane region" description="Helical" evidence="10">
    <location>
        <begin position="55"/>
        <end position="73"/>
    </location>
</feature>